<dbReference type="Pfam" id="PF04366">
    <property type="entry name" value="Ysc84"/>
    <property type="match status" value="1"/>
</dbReference>
<dbReference type="GO" id="GO:0035091">
    <property type="term" value="F:phosphatidylinositol binding"/>
    <property type="evidence" value="ECO:0007669"/>
    <property type="project" value="TreeGrafter"/>
</dbReference>
<dbReference type="PATRIC" id="fig|1440763.5.peg.2227"/>
<dbReference type="OrthoDB" id="9782434at2"/>
<proteinExistence type="predicted"/>
<evidence type="ECO:0000313" key="2">
    <source>
        <dbReference type="Proteomes" id="UP000182987"/>
    </source>
</evidence>
<keyword evidence="2" id="KW-1185">Reference proteome</keyword>
<dbReference type="EMBL" id="CP017480">
    <property type="protein sequence ID" value="APG04107.1"/>
    <property type="molecule type" value="Genomic_DNA"/>
</dbReference>
<gene>
    <name evidence="1" type="ORF">BJI69_09510</name>
</gene>
<dbReference type="Proteomes" id="UP000182987">
    <property type="component" value="Chromosome"/>
</dbReference>
<name>A0A0G9HBF5_9GAMM</name>
<dbReference type="STRING" id="1440763.BJI69_09510"/>
<dbReference type="RefSeq" id="WP_046967938.1">
    <property type="nucleotide sequence ID" value="NZ_CP017480.1"/>
</dbReference>
<sequence>MTPRLSRLLALGLLALLPISAAQAADPPKEQAENAVRVLKEIMDDAPDKQLPADLLKNARAIAVLPDMVKGGFVFSGAKGEGLISIKSPDGTWSNPNFISMAGAGVGFQIGIQSADVILVFRTDRGVQGIIDGKFTLGANASAAAGPVGRSATAATDGQLKAEIYTYSRARGLFAGVALDGTHFSIDDDTNKQVYGPGITPRRIFETGGITNAPAYVVNFRDTLEEYTNR</sequence>
<accession>A0A0G9HBF5</accession>
<organism evidence="1 2">
    <name type="scientific">Luteibacter rhizovicinus DSM 16549</name>
    <dbReference type="NCBI Taxonomy" id="1440763"/>
    <lineage>
        <taxon>Bacteria</taxon>
        <taxon>Pseudomonadati</taxon>
        <taxon>Pseudomonadota</taxon>
        <taxon>Gammaproteobacteria</taxon>
        <taxon>Lysobacterales</taxon>
        <taxon>Rhodanobacteraceae</taxon>
        <taxon>Luteibacter</taxon>
    </lineage>
</organism>
<dbReference type="PANTHER" id="PTHR15629">
    <property type="entry name" value="SH3YL1 PROTEIN"/>
    <property type="match status" value="1"/>
</dbReference>
<reference evidence="2" key="1">
    <citation type="submission" date="2016-09" db="EMBL/GenBank/DDBJ databases">
        <authorList>
            <person name="Lysoe E."/>
        </authorList>
    </citation>
    <scope>NUCLEOTIDE SEQUENCE [LARGE SCALE GENOMIC DNA]</scope>
    <source>
        <strain evidence="2">LJ96T</strain>
    </source>
</reference>
<dbReference type="InterPro" id="IPR007461">
    <property type="entry name" value="Ysc84_actin-binding"/>
</dbReference>
<dbReference type="CDD" id="cd11524">
    <property type="entry name" value="SYLF"/>
    <property type="match status" value="1"/>
</dbReference>
<dbReference type="KEGG" id="lrz:BJI69_09510"/>
<dbReference type="AlphaFoldDB" id="A0A0G9HBF5"/>
<evidence type="ECO:0000313" key="1">
    <source>
        <dbReference type="EMBL" id="APG04107.1"/>
    </source>
</evidence>
<protein>
    <submittedName>
        <fullName evidence="1">Uncharacterized protein</fullName>
    </submittedName>
</protein>
<dbReference type="InterPro" id="IPR051702">
    <property type="entry name" value="SH3_domain_YSC84-like"/>
</dbReference>
<dbReference type="PANTHER" id="PTHR15629:SF2">
    <property type="entry name" value="SH3 DOMAIN-CONTAINING YSC84-LIKE PROTEIN 1"/>
    <property type="match status" value="1"/>
</dbReference>